<proteinExistence type="predicted"/>
<sequence>MFDWNDQELAKILWGEANDSDDHIVPYPSGSQVQLDVSADLIKKGLNEDIVNEKPYKKESVAVNELNRVEEEKKSACDKNEGLSAAGHSMDSGNALSFSTMSKSCQDSMDEPAKLYNSTQIFQNPNDDKDSDLIGYGWGNIGSFEDLDRIFSSDDPKFGCTSLGNADALWSSSKDFSSSPEKHDYSSIEFSTLGSGASSISEHGKTEDMLDQVQPFATTYDNVSDLTCRVPQNGRANKNRLRHTEFKNNLFVEDKASDMISKTLHVDSNLDTRNIPVPAEFSDEMTRQKNMLRRRKRSGEESESGPYQDISKTWFSSENQFMQLGGQYAKNGQSHAFPGINQKMEVHEIAPRSYNNVNTPLFSPSGHTRSPANPLTMTPQEKIKKLRQRQQLRAMLAIQKQQKQFGHQTSESEHSICQKHAIADQMQPMGGNLKVDNGTRTILTLDTNSPLEQDYSGTMSMATDDCSAENETLYRLQDVVAKLDVQLRLCIRDSLCRLAQSAMQRQYAKETSSTMKRSENYLEFLPEEETNTANRSAITLEAETDTNQIDRTVAHLLFHRPIEFSGNLETTESPSSTKLGIRAEPLINSKG</sequence>
<organism evidence="2 3">
    <name type="scientific">Heracleum sosnowskyi</name>
    <dbReference type="NCBI Taxonomy" id="360622"/>
    <lineage>
        <taxon>Eukaryota</taxon>
        <taxon>Viridiplantae</taxon>
        <taxon>Streptophyta</taxon>
        <taxon>Embryophyta</taxon>
        <taxon>Tracheophyta</taxon>
        <taxon>Spermatophyta</taxon>
        <taxon>Magnoliopsida</taxon>
        <taxon>eudicotyledons</taxon>
        <taxon>Gunneridae</taxon>
        <taxon>Pentapetalae</taxon>
        <taxon>asterids</taxon>
        <taxon>campanulids</taxon>
        <taxon>Apiales</taxon>
        <taxon>Apiaceae</taxon>
        <taxon>Apioideae</taxon>
        <taxon>apioid superclade</taxon>
        <taxon>Tordylieae</taxon>
        <taxon>Tordyliinae</taxon>
        <taxon>Heracleum</taxon>
    </lineage>
</organism>
<evidence type="ECO:0000313" key="3">
    <source>
        <dbReference type="Proteomes" id="UP001237642"/>
    </source>
</evidence>
<dbReference type="PANTHER" id="PTHR33334:SF5">
    <property type="entry name" value="PROTEIN LNK2"/>
    <property type="match status" value="1"/>
</dbReference>
<dbReference type="InterPro" id="IPR039928">
    <property type="entry name" value="LNK"/>
</dbReference>
<gene>
    <name evidence="2" type="ORF">POM88_044930</name>
</gene>
<feature type="region of interest" description="Disordered" evidence="1">
    <location>
        <begin position="568"/>
        <end position="591"/>
    </location>
</feature>
<dbReference type="PANTHER" id="PTHR33334">
    <property type="entry name" value="PROTEIN LNK1"/>
    <property type="match status" value="1"/>
</dbReference>
<evidence type="ECO:0000256" key="1">
    <source>
        <dbReference type="SAM" id="MobiDB-lite"/>
    </source>
</evidence>
<comment type="caution">
    <text evidence="2">The sequence shown here is derived from an EMBL/GenBank/DDBJ whole genome shotgun (WGS) entry which is preliminary data.</text>
</comment>
<evidence type="ECO:0008006" key="4">
    <source>
        <dbReference type="Google" id="ProtNLM"/>
    </source>
</evidence>
<name>A0AAD8H507_9APIA</name>
<feature type="compositionally biased region" description="Polar residues" evidence="1">
    <location>
        <begin position="568"/>
        <end position="578"/>
    </location>
</feature>
<keyword evidence="3" id="KW-1185">Reference proteome</keyword>
<feature type="region of interest" description="Disordered" evidence="1">
    <location>
        <begin position="288"/>
        <end position="309"/>
    </location>
</feature>
<reference evidence="2" key="1">
    <citation type="submission" date="2023-02" db="EMBL/GenBank/DDBJ databases">
        <title>Genome of toxic invasive species Heracleum sosnowskyi carries increased number of genes despite the absence of recent whole-genome duplications.</title>
        <authorList>
            <person name="Schelkunov M."/>
            <person name="Shtratnikova V."/>
            <person name="Makarenko M."/>
            <person name="Klepikova A."/>
            <person name="Omelchenko D."/>
            <person name="Novikova G."/>
            <person name="Obukhova E."/>
            <person name="Bogdanov V."/>
            <person name="Penin A."/>
            <person name="Logacheva M."/>
        </authorList>
    </citation>
    <scope>NUCLEOTIDE SEQUENCE</scope>
    <source>
        <strain evidence="2">Hsosn_3</strain>
        <tissue evidence="2">Leaf</tissue>
    </source>
</reference>
<reference evidence="2" key="2">
    <citation type="submission" date="2023-05" db="EMBL/GenBank/DDBJ databases">
        <authorList>
            <person name="Schelkunov M.I."/>
        </authorList>
    </citation>
    <scope>NUCLEOTIDE SEQUENCE</scope>
    <source>
        <strain evidence="2">Hsosn_3</strain>
        <tissue evidence="2">Leaf</tissue>
    </source>
</reference>
<dbReference type="GO" id="GO:0007623">
    <property type="term" value="P:circadian rhythm"/>
    <property type="evidence" value="ECO:0007669"/>
    <property type="project" value="InterPro"/>
</dbReference>
<accession>A0AAD8H507</accession>
<dbReference type="GO" id="GO:0006355">
    <property type="term" value="P:regulation of DNA-templated transcription"/>
    <property type="evidence" value="ECO:0007669"/>
    <property type="project" value="InterPro"/>
</dbReference>
<dbReference type="EMBL" id="JAUIZM010000010">
    <property type="protein sequence ID" value="KAK1360456.1"/>
    <property type="molecule type" value="Genomic_DNA"/>
</dbReference>
<protein>
    <recommendedName>
        <fullName evidence="4">LNK2</fullName>
    </recommendedName>
</protein>
<evidence type="ECO:0000313" key="2">
    <source>
        <dbReference type="EMBL" id="KAK1360456.1"/>
    </source>
</evidence>
<dbReference type="AlphaFoldDB" id="A0AAD8H507"/>
<dbReference type="Proteomes" id="UP001237642">
    <property type="component" value="Unassembled WGS sequence"/>
</dbReference>